<evidence type="ECO:0000256" key="3">
    <source>
        <dbReference type="ARBA" id="ARBA00009188"/>
    </source>
</evidence>
<evidence type="ECO:0000256" key="11">
    <source>
        <dbReference type="RuleBase" id="RU363010"/>
    </source>
</evidence>
<dbReference type="OrthoDB" id="4037694at2759"/>
<evidence type="ECO:0000256" key="8">
    <source>
        <dbReference type="ARBA" id="ARBA00023136"/>
    </source>
</evidence>
<evidence type="ECO:0000256" key="2">
    <source>
        <dbReference type="ARBA" id="ARBA00004370"/>
    </source>
</evidence>
<sequence>MGGRIHGFLGGVLLTASITYYNGYQFKQTQKLISQSLRESKTLIDERNKPVESASKSLEFSYRPSVWETVADIWNDEVIRGVNWVYSVNWAKLTTDVEDKISNAINKN</sequence>
<dbReference type="AlphaFoldDB" id="A0A1E3R129"/>
<dbReference type="GeneID" id="30150131"/>
<evidence type="ECO:0000256" key="7">
    <source>
        <dbReference type="ARBA" id="ARBA00023128"/>
    </source>
</evidence>
<dbReference type="Pfam" id="PF17050">
    <property type="entry name" value="AIM5"/>
    <property type="match status" value="1"/>
</dbReference>
<evidence type="ECO:0000256" key="9">
    <source>
        <dbReference type="ARBA" id="ARBA00032159"/>
    </source>
</evidence>
<dbReference type="InterPro" id="IPR035924">
    <property type="entry name" value="FlaG-like_sf"/>
</dbReference>
<comment type="subcellular location">
    <subcellularLocation>
        <location evidence="2">Membrane</location>
    </subcellularLocation>
    <subcellularLocation>
        <location evidence="11">Mitochondrion inner membrane</location>
        <topology evidence="11">Single-pass membrane protein</topology>
    </subcellularLocation>
</comment>
<evidence type="ECO:0000256" key="5">
    <source>
        <dbReference type="ARBA" id="ARBA00022692"/>
    </source>
</evidence>
<dbReference type="EMBL" id="KV454426">
    <property type="protein sequence ID" value="ODQ83052.1"/>
    <property type="molecule type" value="Genomic_DNA"/>
</dbReference>
<name>A0A1E3R129_9ASCO</name>
<comment type="function">
    <text evidence="1 11">Component of the MICOS complex, a large protein complex of the mitochondrial inner membrane that plays crucial roles in the maintenance of crista junctions, inner membrane architecture, and formation of contact sites to the outer membrane.</text>
</comment>
<keyword evidence="5" id="KW-0812">Transmembrane</keyword>
<reference evidence="13" key="1">
    <citation type="submission" date="2016-05" db="EMBL/GenBank/DDBJ databases">
        <title>Comparative genomics of biotechnologically important yeasts.</title>
        <authorList>
            <consortium name="DOE Joint Genome Institute"/>
            <person name="Riley R."/>
            <person name="Haridas S."/>
            <person name="Wolfe K.H."/>
            <person name="Lopes M.R."/>
            <person name="Hittinger C.T."/>
            <person name="Goker M."/>
            <person name="Salamov A."/>
            <person name="Wisecaver J."/>
            <person name="Long T.M."/>
            <person name="Aerts A.L."/>
            <person name="Barry K."/>
            <person name="Choi C."/>
            <person name="Clum A."/>
            <person name="Coughlan A.Y."/>
            <person name="Deshpande S."/>
            <person name="Douglass A.P."/>
            <person name="Hanson S.J."/>
            <person name="Klenk H.-P."/>
            <person name="Labutti K."/>
            <person name="Lapidus A."/>
            <person name="Lindquist E."/>
            <person name="Lipzen A."/>
            <person name="Meier-Kolthoff J.P."/>
            <person name="Ohm R.A."/>
            <person name="Otillar R.P."/>
            <person name="Pangilinan J."/>
            <person name="Peng Y."/>
            <person name="Rokas A."/>
            <person name="Rosa C.A."/>
            <person name="Scheuner C."/>
            <person name="Sibirny A.A."/>
            <person name="Slot J.C."/>
            <person name="Stielow J.B."/>
            <person name="Sun H."/>
            <person name="Kurtzman C.P."/>
            <person name="Blackwell M."/>
            <person name="Grigoriev I.V."/>
            <person name="Jeffries T.W."/>
        </authorList>
    </citation>
    <scope>NUCLEOTIDE SEQUENCE [LARGE SCALE GENOMIC DNA]</scope>
    <source>
        <strain evidence="13">NRRL Y-12698</strain>
    </source>
</reference>
<evidence type="ECO:0000256" key="6">
    <source>
        <dbReference type="ARBA" id="ARBA00022989"/>
    </source>
</evidence>
<dbReference type="GO" id="GO:0061617">
    <property type="term" value="C:MICOS complex"/>
    <property type="evidence" value="ECO:0007669"/>
    <property type="project" value="UniProtKB-UniRule"/>
</dbReference>
<keyword evidence="13" id="KW-1185">Reference proteome</keyword>
<dbReference type="RefSeq" id="XP_018988380.1">
    <property type="nucleotide sequence ID" value="XM_019132278.1"/>
</dbReference>
<dbReference type="GO" id="GO:0042407">
    <property type="term" value="P:cristae formation"/>
    <property type="evidence" value="ECO:0007669"/>
    <property type="project" value="InterPro"/>
</dbReference>
<comment type="similarity">
    <text evidence="3 11">Belongs to the MICOS complex subunit Mic12 family.</text>
</comment>
<protein>
    <recommendedName>
        <fullName evidence="4 11">MICOS complex subunit MIC12</fullName>
    </recommendedName>
    <alternativeName>
        <fullName evidence="10 11">Altered inheritance of mitochondria protein 5, mitochondrial</fullName>
    </alternativeName>
    <alternativeName>
        <fullName evidence="9 11">Found in mitochondrial proteome protein 51</fullName>
    </alternativeName>
</protein>
<gene>
    <name evidence="12" type="ORF">BABINDRAFT_57276</name>
</gene>
<evidence type="ECO:0000256" key="1">
    <source>
        <dbReference type="ARBA" id="ARBA00002689"/>
    </source>
</evidence>
<comment type="subunit">
    <text evidence="11">Component of the mitochondrial contact site and cristae organizing system (MICOS) complex.</text>
</comment>
<evidence type="ECO:0000313" key="13">
    <source>
        <dbReference type="Proteomes" id="UP000094336"/>
    </source>
</evidence>
<keyword evidence="6" id="KW-1133">Transmembrane helix</keyword>
<dbReference type="InterPro" id="IPR031463">
    <property type="entry name" value="Mic12"/>
</dbReference>
<evidence type="ECO:0000256" key="4">
    <source>
        <dbReference type="ARBA" id="ARBA00018170"/>
    </source>
</evidence>
<proteinExistence type="inferred from homology"/>
<dbReference type="SUPFAM" id="SSF160214">
    <property type="entry name" value="FlaG-like"/>
    <property type="match status" value="1"/>
</dbReference>
<dbReference type="Proteomes" id="UP000094336">
    <property type="component" value="Unassembled WGS sequence"/>
</dbReference>
<keyword evidence="11" id="KW-0999">Mitochondrion inner membrane</keyword>
<keyword evidence="8" id="KW-0472">Membrane</keyword>
<accession>A0A1E3R129</accession>
<keyword evidence="7 11" id="KW-0496">Mitochondrion</keyword>
<evidence type="ECO:0000256" key="10">
    <source>
        <dbReference type="ARBA" id="ARBA00032985"/>
    </source>
</evidence>
<dbReference type="GO" id="GO:0044284">
    <property type="term" value="C:mitochondrial crista junction"/>
    <property type="evidence" value="ECO:0007669"/>
    <property type="project" value="InterPro"/>
</dbReference>
<organism evidence="12 13">
    <name type="scientific">Babjeviella inositovora NRRL Y-12698</name>
    <dbReference type="NCBI Taxonomy" id="984486"/>
    <lineage>
        <taxon>Eukaryota</taxon>
        <taxon>Fungi</taxon>
        <taxon>Dikarya</taxon>
        <taxon>Ascomycota</taxon>
        <taxon>Saccharomycotina</taxon>
        <taxon>Pichiomycetes</taxon>
        <taxon>Serinales incertae sedis</taxon>
        <taxon>Babjeviella</taxon>
    </lineage>
</organism>
<evidence type="ECO:0000313" key="12">
    <source>
        <dbReference type="EMBL" id="ODQ83052.1"/>
    </source>
</evidence>